<gene>
    <name evidence="1" type="ORF">MLD38_026803</name>
</gene>
<evidence type="ECO:0000313" key="1">
    <source>
        <dbReference type="EMBL" id="KAI4342148.1"/>
    </source>
</evidence>
<protein>
    <submittedName>
        <fullName evidence="1">Uncharacterized protein</fullName>
    </submittedName>
</protein>
<accession>A0ACB9NZH7</accession>
<dbReference type="EMBL" id="CM042886">
    <property type="protein sequence ID" value="KAI4342148.1"/>
    <property type="molecule type" value="Genomic_DNA"/>
</dbReference>
<reference evidence="2" key="1">
    <citation type="journal article" date="2023" name="Front. Plant Sci.">
        <title>Chromosomal-level genome assembly of Melastoma candidum provides insights into trichome evolution.</title>
        <authorList>
            <person name="Zhong Y."/>
            <person name="Wu W."/>
            <person name="Sun C."/>
            <person name="Zou P."/>
            <person name="Liu Y."/>
            <person name="Dai S."/>
            <person name="Zhou R."/>
        </authorList>
    </citation>
    <scope>NUCLEOTIDE SEQUENCE [LARGE SCALE GENOMIC DNA]</scope>
</reference>
<dbReference type="Proteomes" id="UP001057402">
    <property type="component" value="Chromosome 7"/>
</dbReference>
<evidence type="ECO:0000313" key="2">
    <source>
        <dbReference type="Proteomes" id="UP001057402"/>
    </source>
</evidence>
<keyword evidence="2" id="KW-1185">Reference proteome</keyword>
<proteinExistence type="predicted"/>
<organism evidence="1 2">
    <name type="scientific">Melastoma candidum</name>
    <dbReference type="NCBI Taxonomy" id="119954"/>
    <lineage>
        <taxon>Eukaryota</taxon>
        <taxon>Viridiplantae</taxon>
        <taxon>Streptophyta</taxon>
        <taxon>Embryophyta</taxon>
        <taxon>Tracheophyta</taxon>
        <taxon>Spermatophyta</taxon>
        <taxon>Magnoliopsida</taxon>
        <taxon>eudicotyledons</taxon>
        <taxon>Gunneridae</taxon>
        <taxon>Pentapetalae</taxon>
        <taxon>rosids</taxon>
        <taxon>malvids</taxon>
        <taxon>Myrtales</taxon>
        <taxon>Melastomataceae</taxon>
        <taxon>Melastomatoideae</taxon>
        <taxon>Melastomateae</taxon>
        <taxon>Melastoma</taxon>
    </lineage>
</organism>
<comment type="caution">
    <text evidence="1">The sequence shown here is derived from an EMBL/GenBank/DDBJ whole genome shotgun (WGS) entry which is preliminary data.</text>
</comment>
<sequence>MSDVLSGSPVIEKPDMENQEDEKGSQHESFKKKAASAKLRNSLSKKRRSSSKVMPVLLDDNIDSEEKQAVDAFRQALILEELLPSKHDDPHMMLRFLRARKFDLEKTKQMWSDMLQWRKDFGADTILEDFEFKEIEDVMKYYPQGHHGVDKEGRPIYIEKIGAVDAAKLMEVTTMDRYIQYHVREFERTFVVKFPACSISAKKHVDQSTTILDVQGVGLKNFNKAARELVTRLQKIDGDNYPETLNRMFIINAGSGFRLLWNTVKSFLDPKTTAKINVLGNKYQSKLLEIIDESELPDFLGGTCTCADKGGCMTSDKGPWNDPEILKAIHGLDGDGRTALEVEERTISEDDCLQPQKCDSIKAVPVPEVEQLKMPPAPVPEVEQLKMPPAPVPEVEQLKTPSAPVPEVEQLKTPSVRVQKDQVMPPVLTTVIEEAPVNKICRESYAFDGPLPVVEKTMDKSWQKPNDTVALTKPSVSSSEYTTMVKRMAELEETVATLGNKPSGLSPEKEKALASALSRVEALEQELASTKKALEDSLARQEEFHAYVEKKKTKKKFFFFC</sequence>
<name>A0ACB9NZH7_9MYRT</name>